<feature type="region of interest" description="Disordered" evidence="1">
    <location>
        <begin position="56"/>
        <end position="86"/>
    </location>
</feature>
<protein>
    <submittedName>
        <fullName evidence="2">Uncharacterized protein</fullName>
    </submittedName>
</protein>
<comment type="caution">
    <text evidence="2">The sequence shown here is derived from an EMBL/GenBank/DDBJ whole genome shotgun (WGS) entry which is preliminary data.</text>
</comment>
<evidence type="ECO:0000313" key="3">
    <source>
        <dbReference type="Proteomes" id="UP001331515"/>
    </source>
</evidence>
<keyword evidence="3" id="KW-1185">Reference proteome</keyword>
<dbReference type="AlphaFoldDB" id="A0AAN8HEQ1"/>
<evidence type="ECO:0000313" key="2">
    <source>
        <dbReference type="EMBL" id="KAK5913444.1"/>
    </source>
</evidence>
<name>A0AAN8HEQ1_CHAGU</name>
<reference evidence="2 3" key="1">
    <citation type="journal article" date="2023" name="Mol. Biol. Evol.">
        <title>Genomics of Secondarily Temperate Adaptation in the Only Non-Antarctic Icefish.</title>
        <authorList>
            <person name="Rivera-Colon A.G."/>
            <person name="Rayamajhi N."/>
            <person name="Minhas B.F."/>
            <person name="Madrigal G."/>
            <person name="Bilyk K.T."/>
            <person name="Yoon V."/>
            <person name="Hune M."/>
            <person name="Gregory S."/>
            <person name="Cheng C.H.C."/>
            <person name="Catchen J.M."/>
        </authorList>
    </citation>
    <scope>NUCLEOTIDE SEQUENCE [LARGE SCALE GENOMIC DNA]</scope>
    <source>
        <tissue evidence="2">White muscle</tissue>
    </source>
</reference>
<dbReference type="EMBL" id="JAURVH010001527">
    <property type="protein sequence ID" value="KAK5913444.1"/>
    <property type="molecule type" value="Genomic_DNA"/>
</dbReference>
<dbReference type="Proteomes" id="UP001331515">
    <property type="component" value="Unassembled WGS sequence"/>
</dbReference>
<accession>A0AAN8HEQ1</accession>
<proteinExistence type="predicted"/>
<organism evidence="2 3">
    <name type="scientific">Champsocephalus gunnari</name>
    <name type="common">Mackerel icefish</name>
    <dbReference type="NCBI Taxonomy" id="52237"/>
    <lineage>
        <taxon>Eukaryota</taxon>
        <taxon>Metazoa</taxon>
        <taxon>Chordata</taxon>
        <taxon>Craniata</taxon>
        <taxon>Vertebrata</taxon>
        <taxon>Euteleostomi</taxon>
        <taxon>Actinopterygii</taxon>
        <taxon>Neopterygii</taxon>
        <taxon>Teleostei</taxon>
        <taxon>Neoteleostei</taxon>
        <taxon>Acanthomorphata</taxon>
        <taxon>Eupercaria</taxon>
        <taxon>Perciformes</taxon>
        <taxon>Notothenioidei</taxon>
        <taxon>Channichthyidae</taxon>
        <taxon>Champsocephalus</taxon>
    </lineage>
</organism>
<sequence length="86" mass="9182">MITADLTQKEPCQLQQGGLTLARLFLLGFSPGMDLSGQKRGIFSDTRLTFSKADSPNLFGGVTPEPGRGSGSKNNRGVKPNKIARC</sequence>
<evidence type="ECO:0000256" key="1">
    <source>
        <dbReference type="SAM" id="MobiDB-lite"/>
    </source>
</evidence>
<gene>
    <name evidence="2" type="ORF">CgunFtcFv8_007976</name>
</gene>